<dbReference type="GeneID" id="18501402"/>
<accession>W8W1H6</accession>
<dbReference type="RefSeq" id="YP_009010563.1">
    <property type="nucleotide sequence ID" value="NC_023613.1"/>
</dbReference>
<dbReference type="Proteomes" id="UP000097612">
    <property type="component" value="Segment"/>
</dbReference>
<dbReference type="KEGG" id="vg:18501402"/>
<organism evidence="1 2">
    <name type="scientific">Invertebrate iridovirus 25</name>
    <dbReference type="NCBI Taxonomy" id="1301280"/>
    <lineage>
        <taxon>Viruses</taxon>
        <taxon>Varidnaviria</taxon>
        <taxon>Bamfordvirae</taxon>
        <taxon>Nucleocytoviricota</taxon>
        <taxon>Megaviricetes</taxon>
        <taxon>Pimascovirales</taxon>
        <taxon>Pimascovirales incertae sedis</taxon>
        <taxon>Iridoviridae</taxon>
        <taxon>Betairidovirinae</taxon>
        <taxon>Chloriridovirus</taxon>
        <taxon>Chloriridovirus simulium2</taxon>
    </lineage>
</organism>
<evidence type="ECO:0000313" key="2">
    <source>
        <dbReference type="Proteomes" id="UP000097612"/>
    </source>
</evidence>
<dbReference type="EMBL" id="HF920635">
    <property type="protein sequence ID" value="CCV02048.1"/>
    <property type="molecule type" value="Genomic_DNA"/>
</dbReference>
<reference evidence="1 2" key="1">
    <citation type="journal article" date="2013" name="Arch. Virol.">
        <title>Complete genome sequence of invertebrate iridovirus IIV-25 isolated from a blackfly larva.</title>
        <authorList>
            <person name="Piegu B."/>
            <person name="Guizard S."/>
            <person name="Spears T."/>
            <person name="Cruaud C."/>
            <person name="Couloux A."/>
            <person name="Bideshi D.K."/>
            <person name="Federici B.A."/>
            <person name="Bigot Y."/>
        </authorList>
    </citation>
    <scope>NUCLEOTIDE SEQUENCE [LARGE SCALE GENOMIC DNA]</scope>
</reference>
<proteinExistence type="predicted"/>
<sequence length="210" mass="24651">MNSLAPTNIYNIWYSRFAPLVPKRELSLEICKMLTILLIILSFFLPSNSIYFTLAISTVIGSGYYILNETYPRLVMLITILVKYQITKLQTKFLKVWCTFISTPTKITPQLQSDENFNFLQYYDEGNVNPKKYILMVKKTLRSNDLIIFKDEFNQDITDHIEPYLGPMQNFHGSLITPGDFQHKKITVFRDGEINFFKTFEEDEPMRVQN</sequence>
<name>W8W1H6_9VIRU</name>
<dbReference type="Pfam" id="PF19080">
    <property type="entry name" value="DUF5772"/>
    <property type="match status" value="1"/>
</dbReference>
<dbReference type="InterPro" id="IPR043921">
    <property type="entry name" value="DUF5772"/>
</dbReference>
<protein>
    <submittedName>
        <fullName evidence="1">Uncharacterized protein</fullName>
    </submittedName>
</protein>
<gene>
    <name evidence="1" type="primary">030L</name>
    <name evidence="1" type="ORF">IIV25_030L</name>
</gene>
<evidence type="ECO:0000313" key="1">
    <source>
        <dbReference type="EMBL" id="CCV02048.1"/>
    </source>
</evidence>
<keyword evidence="2" id="KW-1185">Reference proteome</keyword>
<dbReference type="OrthoDB" id="33893at10239"/>